<name>A0A412NET6_MEDGN</name>
<evidence type="ECO:0000313" key="2">
    <source>
        <dbReference type="Proteomes" id="UP000283834"/>
    </source>
</evidence>
<accession>A0A412NET6</accession>
<dbReference type="AlphaFoldDB" id="A0A412NET6"/>
<sequence>MANDFTARVAGISVELGMSVQNKSGIWCKPTVNMEIKIDGGTDPTQREAIIKQAFDEVCDNIEKVISEME</sequence>
<organism evidence="1 2">
    <name type="scientific">Mediterraneibacter gnavus</name>
    <name type="common">Ruminococcus gnavus</name>
    <dbReference type="NCBI Taxonomy" id="33038"/>
    <lineage>
        <taxon>Bacteria</taxon>
        <taxon>Bacillati</taxon>
        <taxon>Bacillota</taxon>
        <taxon>Clostridia</taxon>
        <taxon>Lachnospirales</taxon>
        <taxon>Lachnospiraceae</taxon>
        <taxon>Mediterraneibacter</taxon>
    </lineage>
</organism>
<dbReference type="Proteomes" id="UP000283834">
    <property type="component" value="Unassembled WGS sequence"/>
</dbReference>
<comment type="caution">
    <text evidence="1">The sequence shown here is derived from an EMBL/GenBank/DDBJ whole genome shotgun (WGS) entry which is preliminary data.</text>
</comment>
<dbReference type="EMBL" id="QRWQ01000014">
    <property type="protein sequence ID" value="RGT36983.1"/>
    <property type="molecule type" value="Genomic_DNA"/>
</dbReference>
<protein>
    <submittedName>
        <fullName evidence="1">Uncharacterized protein</fullName>
    </submittedName>
</protein>
<proteinExistence type="predicted"/>
<gene>
    <name evidence="1" type="ORF">DWX36_12935</name>
</gene>
<evidence type="ECO:0000313" key="1">
    <source>
        <dbReference type="EMBL" id="RGT36983.1"/>
    </source>
</evidence>
<dbReference type="RefSeq" id="WP_118047198.1">
    <property type="nucleotide sequence ID" value="NZ_QRWQ01000014.1"/>
</dbReference>
<reference evidence="1 2" key="1">
    <citation type="submission" date="2018-08" db="EMBL/GenBank/DDBJ databases">
        <title>A genome reference for cultivated species of the human gut microbiota.</title>
        <authorList>
            <person name="Zou Y."/>
            <person name="Xue W."/>
            <person name="Luo G."/>
        </authorList>
    </citation>
    <scope>NUCLEOTIDE SEQUENCE [LARGE SCALE GENOMIC DNA]</scope>
    <source>
        <strain evidence="1 2">AF19-16AC</strain>
    </source>
</reference>